<organism evidence="3 4">
    <name type="scientific">Ramlibacter lithotrophicus</name>
    <dbReference type="NCBI Taxonomy" id="2606681"/>
    <lineage>
        <taxon>Bacteria</taxon>
        <taxon>Pseudomonadati</taxon>
        <taxon>Pseudomonadota</taxon>
        <taxon>Betaproteobacteria</taxon>
        <taxon>Burkholderiales</taxon>
        <taxon>Comamonadaceae</taxon>
        <taxon>Ramlibacter</taxon>
    </lineage>
</organism>
<name>A0A7X6DHH8_9BURK</name>
<dbReference type="GO" id="GO:0003824">
    <property type="term" value="F:catalytic activity"/>
    <property type="evidence" value="ECO:0007669"/>
    <property type="project" value="InterPro"/>
</dbReference>
<gene>
    <name evidence="3" type="ORF">RAMLITH_15755</name>
</gene>
<dbReference type="PROSITE" id="PS51084">
    <property type="entry name" value="HIT_2"/>
    <property type="match status" value="1"/>
</dbReference>
<evidence type="ECO:0000259" key="2">
    <source>
        <dbReference type="PROSITE" id="PS51084"/>
    </source>
</evidence>
<dbReference type="InterPro" id="IPR011146">
    <property type="entry name" value="HIT-like"/>
</dbReference>
<feature type="short sequence motif" description="Histidine triad motif" evidence="1">
    <location>
        <begin position="90"/>
        <end position="94"/>
    </location>
</feature>
<accession>A0A7X6DHH8</accession>
<proteinExistence type="predicted"/>
<sequence>MKQAGCPLCESPGGDLVFQGAAFRVIRTDEGGFPAFYRVVWNEHVPELSDLAPADRALCLDAVVAVEQSLRAHLHPAKVNLATLGNMVPHLHWHVIARFEWDSHFPAPVWAAARREAPPAQLARVAALRPLLAADMVRQLSTLAPANPRR</sequence>
<protein>
    <submittedName>
        <fullName evidence="3">HIT family protein</fullName>
    </submittedName>
</protein>
<dbReference type="Pfam" id="PF01230">
    <property type="entry name" value="HIT"/>
    <property type="match status" value="1"/>
</dbReference>
<dbReference type="PIRSF" id="PIRSF000714">
    <property type="entry name" value="HIT"/>
    <property type="match status" value="1"/>
</dbReference>
<dbReference type="SUPFAM" id="SSF54197">
    <property type="entry name" value="HIT-like"/>
    <property type="match status" value="1"/>
</dbReference>
<evidence type="ECO:0000313" key="3">
    <source>
        <dbReference type="EMBL" id="NKE67280.1"/>
    </source>
</evidence>
<feature type="domain" description="HIT" evidence="2">
    <location>
        <begin position="39"/>
        <end position="105"/>
    </location>
</feature>
<dbReference type="RefSeq" id="WP_168108402.1">
    <property type="nucleotide sequence ID" value="NZ_VTOX01000005.1"/>
</dbReference>
<keyword evidence="4" id="KW-1185">Reference proteome</keyword>
<evidence type="ECO:0000256" key="1">
    <source>
        <dbReference type="PROSITE-ProRule" id="PRU00464"/>
    </source>
</evidence>
<dbReference type="Proteomes" id="UP000521868">
    <property type="component" value="Unassembled WGS sequence"/>
</dbReference>
<comment type="caution">
    <text evidence="3">The sequence shown here is derived from an EMBL/GenBank/DDBJ whole genome shotgun (WGS) entry which is preliminary data.</text>
</comment>
<dbReference type="EMBL" id="VTOX01000005">
    <property type="protein sequence ID" value="NKE67280.1"/>
    <property type="molecule type" value="Genomic_DNA"/>
</dbReference>
<evidence type="ECO:0000313" key="4">
    <source>
        <dbReference type="Proteomes" id="UP000521868"/>
    </source>
</evidence>
<reference evidence="3 4" key="1">
    <citation type="journal article" date="2020" name="Nature">
        <title>Bacterial chemolithoautotrophy via manganese oxidation.</title>
        <authorList>
            <person name="Yu H."/>
            <person name="Leadbetter J.R."/>
        </authorList>
    </citation>
    <scope>NUCLEOTIDE SEQUENCE [LARGE SCALE GENOMIC DNA]</scope>
    <source>
        <strain evidence="3 4">RBP-1</strain>
    </source>
</reference>
<dbReference type="InterPro" id="IPR026026">
    <property type="entry name" value="HIT_Hint"/>
</dbReference>
<dbReference type="Gene3D" id="3.30.428.10">
    <property type="entry name" value="HIT-like"/>
    <property type="match status" value="1"/>
</dbReference>
<dbReference type="AlphaFoldDB" id="A0A7X6DHH8"/>
<dbReference type="InterPro" id="IPR036265">
    <property type="entry name" value="HIT-like_sf"/>
</dbReference>